<dbReference type="PROSITE" id="PS00409">
    <property type="entry name" value="PROKAR_NTER_METHYL"/>
    <property type="match status" value="1"/>
</dbReference>
<keyword evidence="5 6" id="KW-0472">Membrane</keyword>
<protein>
    <recommendedName>
        <fullName evidence="9">Type II secretion system protein GspG C-terminal domain-containing protein</fullName>
    </recommendedName>
</protein>
<evidence type="ECO:0000256" key="5">
    <source>
        <dbReference type="ARBA" id="ARBA00023136"/>
    </source>
</evidence>
<dbReference type="InterPro" id="IPR002416">
    <property type="entry name" value="T2SS_protein-GspH"/>
</dbReference>
<dbReference type="EMBL" id="MFTD01000047">
    <property type="protein sequence ID" value="OGI45505.1"/>
    <property type="molecule type" value="Genomic_DNA"/>
</dbReference>
<dbReference type="InterPro" id="IPR045584">
    <property type="entry name" value="Pilin-like"/>
</dbReference>
<dbReference type="PANTHER" id="PTHR30093">
    <property type="entry name" value="GENERAL SECRETION PATHWAY PROTEIN G"/>
    <property type="match status" value="1"/>
</dbReference>
<comment type="caution">
    <text evidence="7">The sequence shown here is derived from an EMBL/GenBank/DDBJ whole genome shotgun (WGS) entry which is preliminary data.</text>
</comment>
<keyword evidence="4 6" id="KW-1133">Transmembrane helix</keyword>
<evidence type="ECO:0000256" key="4">
    <source>
        <dbReference type="ARBA" id="ARBA00022989"/>
    </source>
</evidence>
<sequence>MINKLKNKGFTLIELLVVVAIIGLLASVVLTSLNSARAKARDARRFSDVRQIQISLELYYDKYGAYPGNNDNDYGGWDTGCFGANDPFISPLLAEGFIPQTSCDPFFNIQIGGYSYYRYVAGVAGCDTARGAFYVLGIRNLESTSGTHPSSPGWSCPSQNWQPQFEWVTGKFEN</sequence>
<dbReference type="AlphaFoldDB" id="A0A1F6TKB4"/>
<evidence type="ECO:0000313" key="8">
    <source>
        <dbReference type="Proteomes" id="UP000176484"/>
    </source>
</evidence>
<dbReference type="Proteomes" id="UP000176484">
    <property type="component" value="Unassembled WGS sequence"/>
</dbReference>
<dbReference type="GO" id="GO:0015628">
    <property type="term" value="P:protein secretion by the type II secretion system"/>
    <property type="evidence" value="ECO:0007669"/>
    <property type="project" value="InterPro"/>
</dbReference>
<evidence type="ECO:0000256" key="6">
    <source>
        <dbReference type="SAM" id="Phobius"/>
    </source>
</evidence>
<organism evidence="7 8">
    <name type="scientific">Candidatus Nomurabacteria bacterium GWB1_40_6</name>
    <dbReference type="NCBI Taxonomy" id="1801727"/>
    <lineage>
        <taxon>Bacteria</taxon>
        <taxon>Candidatus Nomuraibacteriota</taxon>
    </lineage>
</organism>
<keyword evidence="3 6" id="KW-0812">Transmembrane</keyword>
<proteinExistence type="predicted"/>
<dbReference type="InterPro" id="IPR012902">
    <property type="entry name" value="N_methyl_site"/>
</dbReference>
<dbReference type="GO" id="GO:0015627">
    <property type="term" value="C:type II protein secretion system complex"/>
    <property type="evidence" value="ECO:0007669"/>
    <property type="project" value="InterPro"/>
</dbReference>
<dbReference type="SUPFAM" id="SSF54523">
    <property type="entry name" value="Pili subunits"/>
    <property type="match status" value="1"/>
</dbReference>
<evidence type="ECO:0000256" key="2">
    <source>
        <dbReference type="ARBA" id="ARBA00022481"/>
    </source>
</evidence>
<name>A0A1F6TKB4_9BACT</name>
<comment type="subcellular location">
    <subcellularLocation>
        <location evidence="1">Membrane</location>
        <topology evidence="1">Single-pass membrane protein</topology>
    </subcellularLocation>
</comment>
<dbReference type="PANTHER" id="PTHR30093:SF44">
    <property type="entry name" value="TYPE II SECRETION SYSTEM CORE PROTEIN G"/>
    <property type="match status" value="1"/>
</dbReference>
<evidence type="ECO:0008006" key="9">
    <source>
        <dbReference type="Google" id="ProtNLM"/>
    </source>
</evidence>
<dbReference type="Gene3D" id="3.30.700.10">
    <property type="entry name" value="Glycoprotein, Type 4 Pilin"/>
    <property type="match status" value="1"/>
</dbReference>
<evidence type="ECO:0000313" key="7">
    <source>
        <dbReference type="EMBL" id="OGI45505.1"/>
    </source>
</evidence>
<evidence type="ECO:0000256" key="1">
    <source>
        <dbReference type="ARBA" id="ARBA00004167"/>
    </source>
</evidence>
<gene>
    <name evidence="7" type="ORF">A2121_02460</name>
</gene>
<dbReference type="NCBIfam" id="TIGR02532">
    <property type="entry name" value="IV_pilin_GFxxxE"/>
    <property type="match status" value="1"/>
</dbReference>
<reference evidence="7 8" key="1">
    <citation type="journal article" date="2016" name="Nat. Commun.">
        <title>Thousands of microbial genomes shed light on interconnected biogeochemical processes in an aquifer system.</title>
        <authorList>
            <person name="Anantharaman K."/>
            <person name="Brown C.T."/>
            <person name="Hug L.A."/>
            <person name="Sharon I."/>
            <person name="Castelle C.J."/>
            <person name="Probst A.J."/>
            <person name="Thomas B.C."/>
            <person name="Singh A."/>
            <person name="Wilkins M.J."/>
            <person name="Karaoz U."/>
            <person name="Brodie E.L."/>
            <person name="Williams K.H."/>
            <person name="Hubbard S.S."/>
            <person name="Banfield J.F."/>
        </authorList>
    </citation>
    <scope>NUCLEOTIDE SEQUENCE [LARGE SCALE GENOMIC DNA]</scope>
</reference>
<dbReference type="PRINTS" id="PR00885">
    <property type="entry name" value="BCTERIALGSPH"/>
</dbReference>
<dbReference type="GO" id="GO:0016020">
    <property type="term" value="C:membrane"/>
    <property type="evidence" value="ECO:0007669"/>
    <property type="project" value="UniProtKB-SubCell"/>
</dbReference>
<dbReference type="Pfam" id="PF07963">
    <property type="entry name" value="N_methyl"/>
    <property type="match status" value="1"/>
</dbReference>
<evidence type="ECO:0000256" key="3">
    <source>
        <dbReference type="ARBA" id="ARBA00022692"/>
    </source>
</evidence>
<feature type="transmembrane region" description="Helical" evidence="6">
    <location>
        <begin position="12"/>
        <end position="33"/>
    </location>
</feature>
<accession>A0A1F6TKB4</accession>
<keyword evidence="2" id="KW-0488">Methylation</keyword>